<evidence type="ECO:0000256" key="3">
    <source>
        <dbReference type="SAM" id="MobiDB-lite"/>
    </source>
</evidence>
<sequence length="614" mass="69358">MRKPLQLTPKRPRTMGEGEPSNQGVQWDSRADYDAGSFQTEVFICNTWSTMAQRTLALPREPGNSGRGPQTRKRAREVLADDSILGERRVQEIEGISNPFCSLVGTQLRHPRTLALSRTEYSRKLVPTDGLLKFGRMRELDKNVQRTPNPPHKSAREPNTTYSVVSSTSISLTNQANRPLPGLRERIFLGPLNPAYELSPLDKRLWMFYINAFCPGRTLLDEQNFHSFEIVPMARGSDGVLHAVLALAASYLLDYHQNDELRAIADHHYARSVQCVTRELKNAGNEEALVAILSLLIHNDIICCGSSPTGKTPAWYKAVLLAKKVLDRSDPGYGSGRPENVQESNARRRINNEVAFCEILSSVFAPIGEVYLVEECPYTWLWRGNERKLTRIEGNTGMCPKVLFILGQITYVAGKHAKEPRSNVWLNVGNKLRGRLESTRQWSELSNGYPDAKKLLDSCILDENGFVRTKEEVTDLIAESYVRAALIYLECRLFRRSPYDQVVKKHLRILIDCFDKCPTHGDLYTAQTPVFGVAMAGVVATNDREREFCRKYIRGTCTTGERGNLSTLGNTLEFIWGWMDGRLGSLGGEDYIPHPWWEDLVTAFEEAKGRRDFA</sequence>
<dbReference type="AlphaFoldDB" id="A0AAN8RH97"/>
<dbReference type="GO" id="GO:0005634">
    <property type="term" value="C:nucleus"/>
    <property type="evidence" value="ECO:0007669"/>
    <property type="project" value="UniProtKB-SubCell"/>
</dbReference>
<comment type="subcellular location">
    <subcellularLocation>
        <location evidence="1">Nucleus</location>
    </subcellularLocation>
</comment>
<dbReference type="PANTHER" id="PTHR37534:SF46">
    <property type="entry name" value="ZN(II)2CYS6 TRANSCRIPTION FACTOR (EUROFUNG)"/>
    <property type="match status" value="1"/>
</dbReference>
<organism evidence="4 5">
    <name type="scientific">Orbilia javanica</name>
    <dbReference type="NCBI Taxonomy" id="47235"/>
    <lineage>
        <taxon>Eukaryota</taxon>
        <taxon>Fungi</taxon>
        <taxon>Dikarya</taxon>
        <taxon>Ascomycota</taxon>
        <taxon>Pezizomycotina</taxon>
        <taxon>Orbiliomycetes</taxon>
        <taxon>Orbiliales</taxon>
        <taxon>Orbiliaceae</taxon>
        <taxon>Orbilia</taxon>
    </lineage>
</organism>
<feature type="region of interest" description="Disordered" evidence="3">
    <location>
        <begin position="1"/>
        <end position="28"/>
    </location>
</feature>
<dbReference type="InterPro" id="IPR021858">
    <property type="entry name" value="Fun_TF"/>
</dbReference>
<dbReference type="PANTHER" id="PTHR37534">
    <property type="entry name" value="TRANSCRIPTIONAL ACTIVATOR PROTEIN UGA3"/>
    <property type="match status" value="1"/>
</dbReference>
<dbReference type="CDD" id="cd12148">
    <property type="entry name" value="fungal_TF_MHR"/>
    <property type="match status" value="1"/>
</dbReference>
<keyword evidence="5" id="KW-1185">Reference proteome</keyword>
<evidence type="ECO:0000313" key="5">
    <source>
        <dbReference type="Proteomes" id="UP001313282"/>
    </source>
</evidence>
<reference evidence="4 5" key="1">
    <citation type="submission" date="2019-10" db="EMBL/GenBank/DDBJ databases">
        <authorList>
            <person name="Palmer J.M."/>
        </authorList>
    </citation>
    <scope>NUCLEOTIDE SEQUENCE [LARGE SCALE GENOMIC DNA]</scope>
    <source>
        <strain evidence="4 5">TWF718</strain>
    </source>
</reference>
<gene>
    <name evidence="4" type="ORF">TWF718_007923</name>
</gene>
<proteinExistence type="predicted"/>
<comment type="caution">
    <text evidence="4">The sequence shown here is derived from an EMBL/GenBank/DDBJ whole genome shotgun (WGS) entry which is preliminary data.</text>
</comment>
<evidence type="ECO:0000256" key="2">
    <source>
        <dbReference type="ARBA" id="ARBA00023242"/>
    </source>
</evidence>
<dbReference type="Proteomes" id="UP001313282">
    <property type="component" value="Unassembled WGS sequence"/>
</dbReference>
<keyword evidence="2" id="KW-0539">Nucleus</keyword>
<accession>A0AAN8RH97</accession>
<dbReference type="Pfam" id="PF11951">
    <property type="entry name" value="Fungal_trans_2"/>
    <property type="match status" value="1"/>
</dbReference>
<dbReference type="EMBL" id="JAVHNR010000005">
    <property type="protein sequence ID" value="KAK6342520.1"/>
    <property type="molecule type" value="Genomic_DNA"/>
</dbReference>
<protein>
    <submittedName>
        <fullName evidence="4">Uncharacterized protein</fullName>
    </submittedName>
</protein>
<name>A0AAN8RH97_9PEZI</name>
<evidence type="ECO:0000256" key="1">
    <source>
        <dbReference type="ARBA" id="ARBA00004123"/>
    </source>
</evidence>
<evidence type="ECO:0000313" key="4">
    <source>
        <dbReference type="EMBL" id="KAK6342520.1"/>
    </source>
</evidence>